<accession>A0ABQ9UNJ4</accession>
<evidence type="ECO:0000313" key="2">
    <source>
        <dbReference type="EMBL" id="KAK2098093.1"/>
    </source>
</evidence>
<dbReference type="Pfam" id="PF17756">
    <property type="entry name" value="RET_CLD1"/>
    <property type="match status" value="1"/>
</dbReference>
<dbReference type="EMBL" id="JASSZA010000011">
    <property type="protein sequence ID" value="KAK2098093.1"/>
    <property type="molecule type" value="Genomic_DNA"/>
</dbReference>
<evidence type="ECO:0000259" key="1">
    <source>
        <dbReference type="Pfam" id="PF17756"/>
    </source>
</evidence>
<name>A0ABQ9UNJ4_SAGOE</name>
<gene>
    <name evidence="2" type="ORF">P7K49_023544</name>
</gene>
<evidence type="ECO:0000313" key="3">
    <source>
        <dbReference type="Proteomes" id="UP001266305"/>
    </source>
</evidence>
<sequence length="105" mass="11847">MPLLYVHALRDTPGEVPSFHLGRHLYGTYHTRLHENNWIRIQEDTGLLYLNRSLDQRTWEKLSVRTADTEARGGFPTTPGVEGIRGEVRLTCLCVQPGGCGGCQR</sequence>
<proteinExistence type="predicted"/>
<organism evidence="2 3">
    <name type="scientific">Saguinus oedipus</name>
    <name type="common">Cotton-top tamarin</name>
    <name type="synonym">Oedipomidas oedipus</name>
    <dbReference type="NCBI Taxonomy" id="9490"/>
    <lineage>
        <taxon>Eukaryota</taxon>
        <taxon>Metazoa</taxon>
        <taxon>Chordata</taxon>
        <taxon>Craniata</taxon>
        <taxon>Vertebrata</taxon>
        <taxon>Euteleostomi</taxon>
        <taxon>Mammalia</taxon>
        <taxon>Eutheria</taxon>
        <taxon>Euarchontoglires</taxon>
        <taxon>Primates</taxon>
        <taxon>Haplorrhini</taxon>
        <taxon>Platyrrhini</taxon>
        <taxon>Cebidae</taxon>
        <taxon>Callitrichinae</taxon>
        <taxon>Saguinus</taxon>
    </lineage>
</organism>
<dbReference type="Gene3D" id="2.60.40.60">
    <property type="entry name" value="Cadherins"/>
    <property type="match status" value="1"/>
</dbReference>
<dbReference type="InterPro" id="IPR041163">
    <property type="entry name" value="Ret_CLD1"/>
</dbReference>
<dbReference type="Proteomes" id="UP001266305">
    <property type="component" value="Unassembled WGS sequence"/>
</dbReference>
<reference evidence="2 3" key="1">
    <citation type="submission" date="2023-05" db="EMBL/GenBank/DDBJ databases">
        <title>B98-5 Cell Line De Novo Hybrid Assembly: An Optical Mapping Approach.</title>
        <authorList>
            <person name="Kananen K."/>
            <person name="Auerbach J.A."/>
            <person name="Kautto E."/>
            <person name="Blachly J.S."/>
        </authorList>
    </citation>
    <scope>NUCLEOTIDE SEQUENCE [LARGE SCALE GENOMIC DNA]</scope>
    <source>
        <strain evidence="2">B95-8</strain>
        <tissue evidence="2">Cell line</tissue>
    </source>
</reference>
<protein>
    <recommendedName>
        <fullName evidence="1">Ret cadherin like domain-containing protein</fullName>
    </recommendedName>
</protein>
<comment type="caution">
    <text evidence="2">The sequence shown here is derived from an EMBL/GenBank/DDBJ whole genome shotgun (WGS) entry which is preliminary data.</text>
</comment>
<feature type="domain" description="Ret cadherin like" evidence="1">
    <location>
        <begin position="1"/>
        <end position="66"/>
    </location>
</feature>
<keyword evidence="3" id="KW-1185">Reference proteome</keyword>